<feature type="signal peptide" evidence="1">
    <location>
        <begin position="1"/>
        <end position="21"/>
    </location>
</feature>
<dbReference type="InterPro" id="IPR032710">
    <property type="entry name" value="NTF2-like_dom_sf"/>
</dbReference>
<reference evidence="2 3" key="1">
    <citation type="journal article" date="2015" name="BMC Genomics">
        <title>Comparative genomics and metabolic profiling of the genus Lysobacter.</title>
        <authorList>
            <person name="de Bruijn I."/>
            <person name="Cheng X."/>
            <person name="de Jager V."/>
            <person name="Exposito R.G."/>
            <person name="Watrous J."/>
            <person name="Patel N."/>
            <person name="Postma J."/>
            <person name="Dorrestein P.C."/>
            <person name="Kobayashi D."/>
            <person name="Raaijmakers J.M."/>
        </authorList>
    </citation>
    <scope>NUCLEOTIDE SEQUENCE [LARGE SCALE GENOMIC DNA]</scope>
    <source>
        <strain evidence="2 3">76</strain>
    </source>
</reference>
<proteinExistence type="predicted"/>
<dbReference type="EMBL" id="CP011129">
    <property type="protein sequence ID" value="ALN80270.1"/>
    <property type="molecule type" value="Genomic_DNA"/>
</dbReference>
<evidence type="ECO:0000256" key="1">
    <source>
        <dbReference type="SAM" id="SignalP"/>
    </source>
</evidence>
<dbReference type="KEGG" id="laq:GLA29479_1701"/>
<evidence type="ECO:0000313" key="2">
    <source>
        <dbReference type="EMBL" id="ALN80270.1"/>
    </source>
</evidence>
<dbReference type="RefSeq" id="WP_057917631.1">
    <property type="nucleotide sequence ID" value="NZ_CP011129.1"/>
</dbReference>
<dbReference type="SUPFAM" id="SSF54427">
    <property type="entry name" value="NTF2-like"/>
    <property type="match status" value="1"/>
</dbReference>
<feature type="chain" id="PRO_5009798121" evidence="1">
    <location>
        <begin position="22"/>
        <end position="178"/>
    </location>
</feature>
<dbReference type="AlphaFoldDB" id="A0A0S2F9P8"/>
<gene>
    <name evidence="2" type="ORF">LA76x_2131</name>
</gene>
<dbReference type="Proteomes" id="UP000060787">
    <property type="component" value="Chromosome"/>
</dbReference>
<dbReference type="STRING" id="84531.LA76x_2131"/>
<sequence length="178" mass="20139">MKSILNLCALALLALSLHAQAQTAPAAAPQDSDQHEQDRRAQAKREIEAIVETFKAAIIAKDSATLKSLFLPEHNSWILVSSDEEFRQRKAKNPKLKKLEPGTYVEFAEQMSQGKERFEEKFSNLKIETDGAIASVHFDFVFLEDERMTGKGQEAWQLVKTEQGWKINAVIYSSYPLK</sequence>
<dbReference type="Gene3D" id="3.10.450.50">
    <property type="match status" value="1"/>
</dbReference>
<protein>
    <submittedName>
        <fullName evidence="2">SnoaL-like domain protein</fullName>
    </submittedName>
</protein>
<dbReference type="PATRIC" id="fig|84531.7.peg.1673"/>
<evidence type="ECO:0000313" key="3">
    <source>
        <dbReference type="Proteomes" id="UP000060787"/>
    </source>
</evidence>
<dbReference type="eggNOG" id="ENOG503389N">
    <property type="taxonomic scope" value="Bacteria"/>
</dbReference>
<accession>A0A0S2F9P8</accession>
<keyword evidence="3" id="KW-1185">Reference proteome</keyword>
<name>A0A0S2F9P8_LYSAN</name>
<organism evidence="2 3">
    <name type="scientific">Lysobacter antibioticus</name>
    <dbReference type="NCBI Taxonomy" id="84531"/>
    <lineage>
        <taxon>Bacteria</taxon>
        <taxon>Pseudomonadati</taxon>
        <taxon>Pseudomonadota</taxon>
        <taxon>Gammaproteobacteria</taxon>
        <taxon>Lysobacterales</taxon>
        <taxon>Lysobacteraceae</taxon>
        <taxon>Lysobacter</taxon>
    </lineage>
</organism>
<dbReference type="KEGG" id="lab:LA76x_2131"/>
<keyword evidence="1" id="KW-0732">Signal</keyword>